<feature type="transmembrane region" description="Helical" evidence="1">
    <location>
        <begin position="158"/>
        <end position="184"/>
    </location>
</feature>
<feature type="transmembrane region" description="Helical" evidence="1">
    <location>
        <begin position="196"/>
        <end position="216"/>
    </location>
</feature>
<dbReference type="InterPro" id="IPR031599">
    <property type="entry name" value="ABC_tran_2"/>
</dbReference>
<evidence type="ECO:0000313" key="2">
    <source>
        <dbReference type="EMBL" id="SLM18136.1"/>
    </source>
</evidence>
<protein>
    <submittedName>
        <fullName evidence="2">Putative Membrane protein</fullName>
    </submittedName>
</protein>
<dbReference type="EMBL" id="FWDO01000004">
    <property type="protein sequence ID" value="SLM18136.1"/>
    <property type="molecule type" value="Genomic_DNA"/>
</dbReference>
<feature type="transmembrane region" description="Helical" evidence="1">
    <location>
        <begin position="340"/>
        <end position="364"/>
    </location>
</feature>
<organism evidence="2">
    <name type="scientific">uncultured spirochete</name>
    <dbReference type="NCBI Taxonomy" id="156406"/>
    <lineage>
        <taxon>Bacteria</taxon>
        <taxon>Pseudomonadati</taxon>
        <taxon>Spirochaetota</taxon>
        <taxon>Spirochaetia</taxon>
        <taxon>Spirochaetales</taxon>
        <taxon>environmental samples</taxon>
    </lineage>
</organism>
<feature type="transmembrane region" description="Helical" evidence="1">
    <location>
        <begin position="459"/>
        <end position="480"/>
    </location>
</feature>
<sequence length="562" mass="61088">MSRRPASPFMALLTLNLKSLFAIHLPEKKALASPKVLLKTFGWIVLAVFLVADFGFMFAMMDIGMYNALAPLGMQSFMLLYDTVMSSVIVFLFAFITSLSFFSSAQYEALFLTMPLKPSSLLTARMATVYAIEAPIAFLVMGIAAGVYGIKSHPGFDFYLYMLFNALAMPLVPLAVSYAVLVPVMSVSRWLRRKNTILYVGGFIGLALALGFNFYLQRMMARIENPVLLQNMLTQNQLNFADIADWWPPAWLTMQAIAQGRTALGSIAATLANLALGVALTAAVAFLFGKSYVKILVNFGETSAVKGTLNQTQAGSIFRARPVFLSLVQRELRLMNREPMYLLNGPFVILLLPVIFAITFIAQGDEMRGAVDQIRPYLTGQAEYLIPAGLGIFLATATSISCTAFSRDAKSLHFLKSLPLRPRDIIAAKLVHALIFAALGIVLGTVGGAIMLGVSTLDAIVALLLAIFGSVALNMGGLAIDTFWPRLSWENPMSALKRNPNAVIMILGSMGLIAGIGVLAATLPLAKYTFALLYGTIFVAACFALGFVLFRAGEKRVRQMEP</sequence>
<feature type="transmembrane region" description="Helical" evidence="1">
    <location>
        <begin position="122"/>
        <end position="146"/>
    </location>
</feature>
<evidence type="ECO:0000256" key="1">
    <source>
        <dbReference type="SAM" id="Phobius"/>
    </source>
</evidence>
<feature type="transmembrane region" description="Helical" evidence="1">
    <location>
        <begin position="79"/>
        <end position="102"/>
    </location>
</feature>
<proteinExistence type="predicted"/>
<dbReference type="AlphaFoldDB" id="A0A3P3XPC4"/>
<keyword evidence="1" id="KW-0812">Transmembrane</keyword>
<keyword evidence="1" id="KW-1133">Transmembrane helix</keyword>
<feature type="transmembrane region" description="Helical" evidence="1">
    <location>
        <begin position="426"/>
        <end position="453"/>
    </location>
</feature>
<name>A0A3P3XPC4_9SPIR</name>
<feature type="transmembrane region" description="Helical" evidence="1">
    <location>
        <begin position="37"/>
        <end position="59"/>
    </location>
</feature>
<keyword evidence="1" id="KW-0472">Membrane</keyword>
<feature type="transmembrane region" description="Helical" evidence="1">
    <location>
        <begin position="263"/>
        <end position="288"/>
    </location>
</feature>
<feature type="transmembrane region" description="Helical" evidence="1">
    <location>
        <begin position="531"/>
        <end position="550"/>
    </location>
</feature>
<reference evidence="2" key="1">
    <citation type="submission" date="2017-02" db="EMBL/GenBank/DDBJ databases">
        <authorList>
            <person name="Regsiter A."/>
            <person name="William W."/>
        </authorList>
    </citation>
    <scope>NUCLEOTIDE SEQUENCE</scope>
    <source>
        <strain evidence="2">BdmA 4</strain>
    </source>
</reference>
<dbReference type="Pfam" id="PF16949">
    <property type="entry name" value="ABC_tran_2"/>
    <property type="match status" value="1"/>
</dbReference>
<accession>A0A3P3XPC4</accession>
<feature type="transmembrane region" description="Helical" evidence="1">
    <location>
        <begin position="384"/>
        <end position="405"/>
    </location>
</feature>
<gene>
    <name evidence="2" type="ORF">SPIRO4BDMA_40708</name>
</gene>
<feature type="transmembrane region" description="Helical" evidence="1">
    <location>
        <begin position="501"/>
        <end position="525"/>
    </location>
</feature>